<reference evidence="16 17" key="1">
    <citation type="submission" date="2016-10" db="EMBL/GenBank/DDBJ databases">
        <authorList>
            <person name="Varghese N."/>
            <person name="Submissions S."/>
        </authorList>
    </citation>
    <scope>NUCLEOTIDE SEQUENCE [LARGE SCALE GENOMIC DNA]</scope>
    <source>
        <strain evidence="16 17">WCP15</strain>
    </source>
</reference>
<evidence type="ECO:0000256" key="14">
    <source>
        <dbReference type="SAM" id="MobiDB-lite"/>
    </source>
</evidence>
<feature type="zinc finger region" description="CHC2-type" evidence="12">
    <location>
        <begin position="37"/>
        <end position="61"/>
    </location>
</feature>
<dbReference type="Pfam" id="PF08275">
    <property type="entry name" value="DNAG_N"/>
    <property type="match status" value="1"/>
</dbReference>
<proteinExistence type="inferred from homology"/>
<keyword evidence="10 12" id="KW-0238">DNA-binding</keyword>
<evidence type="ECO:0000313" key="16">
    <source>
        <dbReference type="EMBL" id="SEH70574.1"/>
    </source>
</evidence>
<evidence type="ECO:0000256" key="6">
    <source>
        <dbReference type="ARBA" id="ARBA00022723"/>
    </source>
</evidence>
<dbReference type="InterPro" id="IPR030846">
    <property type="entry name" value="DnaG_bac"/>
</dbReference>
<keyword evidence="9" id="KW-0460">Magnesium</keyword>
<comment type="function">
    <text evidence="12 13">RNA polymerase that catalyzes the synthesis of short RNA molecules used as primers for DNA polymerase during DNA replication.</text>
</comment>
<dbReference type="InterPro" id="IPR037068">
    <property type="entry name" value="DNA_primase_core_N_sf"/>
</dbReference>
<evidence type="ECO:0000256" key="13">
    <source>
        <dbReference type="PIRNR" id="PIRNR002811"/>
    </source>
</evidence>
<dbReference type="InterPro" id="IPR050219">
    <property type="entry name" value="DnaG_primase"/>
</dbReference>
<evidence type="ECO:0000256" key="4">
    <source>
        <dbReference type="ARBA" id="ARBA00022695"/>
    </source>
</evidence>
<dbReference type="InterPro" id="IPR019475">
    <property type="entry name" value="DNA_primase_DnaB-bd"/>
</dbReference>
<protein>
    <recommendedName>
        <fullName evidence="12 13">DNA primase</fullName>
        <ecNumber evidence="12">2.7.7.101</ecNumber>
    </recommendedName>
</protein>
<dbReference type="Proteomes" id="UP000199135">
    <property type="component" value="Unassembled WGS sequence"/>
</dbReference>
<dbReference type="PANTHER" id="PTHR30313">
    <property type="entry name" value="DNA PRIMASE"/>
    <property type="match status" value="1"/>
</dbReference>
<dbReference type="PROSITE" id="PS50880">
    <property type="entry name" value="TOPRIM"/>
    <property type="match status" value="1"/>
</dbReference>
<dbReference type="Pfam" id="PF01807">
    <property type="entry name" value="Zn_ribbon_DnaG"/>
    <property type="match status" value="1"/>
</dbReference>
<comment type="catalytic activity">
    <reaction evidence="12">
        <text>ssDNA + n NTP = ssDNA/pppN(pN)n-1 hybrid + (n-1) diphosphate.</text>
        <dbReference type="EC" id="2.7.7.101"/>
    </reaction>
</comment>
<dbReference type="InterPro" id="IPR013264">
    <property type="entry name" value="DNAG_N"/>
</dbReference>
<evidence type="ECO:0000256" key="9">
    <source>
        <dbReference type="ARBA" id="ARBA00022842"/>
    </source>
</evidence>
<organism evidence="16 17">
    <name type="scientific">Parafannyhessea umbonata</name>
    <dbReference type="NCBI Taxonomy" id="604330"/>
    <lineage>
        <taxon>Bacteria</taxon>
        <taxon>Bacillati</taxon>
        <taxon>Actinomycetota</taxon>
        <taxon>Coriobacteriia</taxon>
        <taxon>Coriobacteriales</taxon>
        <taxon>Atopobiaceae</taxon>
        <taxon>Parafannyhessea</taxon>
    </lineage>
</organism>
<accession>A0A1H6K5C7</accession>
<comment type="domain">
    <text evidence="12">Contains an N-terminal zinc-binding domain, a central core domain that contains the primase activity, and a C-terminal DnaB-binding domain.</text>
</comment>
<keyword evidence="17" id="KW-1185">Reference proteome</keyword>
<name>A0A1H6K5C7_9ACTN</name>
<evidence type="ECO:0000256" key="1">
    <source>
        <dbReference type="ARBA" id="ARBA00022478"/>
    </source>
</evidence>
<feature type="region of interest" description="Disordered" evidence="14">
    <location>
        <begin position="430"/>
        <end position="475"/>
    </location>
</feature>
<dbReference type="CDD" id="cd03364">
    <property type="entry name" value="TOPRIM_DnaG_primases"/>
    <property type="match status" value="1"/>
</dbReference>
<comment type="cofactor">
    <cofactor evidence="12 13">
        <name>Zn(2+)</name>
        <dbReference type="ChEBI" id="CHEBI:29105"/>
    </cofactor>
    <text evidence="12 13">Binds 1 zinc ion per monomer.</text>
</comment>
<dbReference type="InterPro" id="IPR036977">
    <property type="entry name" value="DNA_primase_Znf_CHC2"/>
</dbReference>
<dbReference type="EC" id="2.7.7.101" evidence="12"/>
<sequence>MITDEDKERVRQASDILQIVGETVELRQRGNDFWGCCPFHHEKSPSFHVIPATGLWHCFGCGEGGDIFAYIMKRESLDFPDSIRYLADKAGIELQEERGGRRGPKRNRLIECMGEAEAFYSLQLLRGRGEGPDSGRSYLGGRGFGSDVCRRWGLGYAPGHGALVRHLREKGFSEQEMIACNAALDGRGGGARDRFFDRVIFPIHDELGRTIAMGGRVLTKGKPAVGGKYVNTSETAIFSKKKHLFAFDRAKDTMAATGTAIVCEGYTDVISMHEAGFTNTVATMGTALTMDHVKLLERFAKQRIVCMFDGDAAGQKAAERAVQYIGSTSVELLCVVLPDNQDPMEFLSAHQPSELQEILDRARPLMDFVFEKRLDGYDLSVPGRRVAAMNDMAALLAPLKGSILIDGYASQLADLLGVEVQRVKQIVSETPVKSPEQRGAARAERRPEYDARSYDEVPAYDGPYGDPVPARPSGFGSMRGLTTDEKMIKASERELLSLIATHPDVLRPQSERIASFTWTDPRYESMAWAMLATPAGSSPQDVVAAASEVVPEAPRVLSSGRLESTSAMSTEDRASFLLDMIDLWSSRREIRRIKGKLKSASCSVNDAESVELFKKATELQKHVNELSNKVSSVV</sequence>
<gene>
    <name evidence="12" type="primary">dnaG</name>
    <name evidence="16" type="ORF">SAMN05216447_11519</name>
</gene>
<dbReference type="PIRSF" id="PIRSF002811">
    <property type="entry name" value="DnaG"/>
    <property type="match status" value="1"/>
</dbReference>
<keyword evidence="4 12" id="KW-0548">Nucleotidyltransferase</keyword>
<dbReference type="HAMAP" id="MF_00974">
    <property type="entry name" value="DNA_primase_DnaG"/>
    <property type="match status" value="1"/>
</dbReference>
<keyword evidence="2 12" id="KW-0639">Primosome</keyword>
<keyword evidence="5 12" id="KW-0235">DNA replication</keyword>
<dbReference type="InterPro" id="IPR006171">
    <property type="entry name" value="TOPRIM_dom"/>
</dbReference>
<evidence type="ECO:0000313" key="17">
    <source>
        <dbReference type="Proteomes" id="UP000199135"/>
    </source>
</evidence>
<keyword evidence="6 12" id="KW-0479">Metal-binding</keyword>
<feature type="compositionally biased region" description="Basic and acidic residues" evidence="14">
    <location>
        <begin position="435"/>
        <end position="455"/>
    </location>
</feature>
<dbReference type="Gene3D" id="3.90.580.10">
    <property type="entry name" value="Zinc finger, CHC2-type domain"/>
    <property type="match status" value="1"/>
</dbReference>
<dbReference type="InterPro" id="IPR002694">
    <property type="entry name" value="Znf_CHC2"/>
</dbReference>
<dbReference type="SMART" id="SM00400">
    <property type="entry name" value="ZnF_CHCC"/>
    <property type="match status" value="1"/>
</dbReference>
<dbReference type="SUPFAM" id="SSF56731">
    <property type="entry name" value="DNA primase core"/>
    <property type="match status" value="1"/>
</dbReference>
<dbReference type="Gene3D" id="3.40.1360.10">
    <property type="match status" value="1"/>
</dbReference>
<evidence type="ECO:0000256" key="5">
    <source>
        <dbReference type="ARBA" id="ARBA00022705"/>
    </source>
</evidence>
<evidence type="ECO:0000256" key="10">
    <source>
        <dbReference type="ARBA" id="ARBA00023125"/>
    </source>
</evidence>
<dbReference type="Gene3D" id="3.90.980.10">
    <property type="entry name" value="DNA primase, catalytic core, N-terminal domain"/>
    <property type="match status" value="1"/>
</dbReference>
<keyword evidence="7 12" id="KW-0863">Zinc-finger</keyword>
<comment type="subunit">
    <text evidence="12">Monomer. Interacts with DnaB.</text>
</comment>
<dbReference type="NCBIfam" id="TIGR01391">
    <property type="entry name" value="dnaG"/>
    <property type="match status" value="1"/>
</dbReference>
<dbReference type="SMART" id="SM00493">
    <property type="entry name" value="TOPRIM"/>
    <property type="match status" value="1"/>
</dbReference>
<evidence type="ECO:0000256" key="8">
    <source>
        <dbReference type="ARBA" id="ARBA00022833"/>
    </source>
</evidence>
<evidence type="ECO:0000256" key="12">
    <source>
        <dbReference type="HAMAP-Rule" id="MF_00974"/>
    </source>
</evidence>
<keyword evidence="8 12" id="KW-0862">Zinc</keyword>
<dbReference type="EMBL" id="FNWT01000015">
    <property type="protein sequence ID" value="SEH70574.1"/>
    <property type="molecule type" value="Genomic_DNA"/>
</dbReference>
<evidence type="ECO:0000256" key="11">
    <source>
        <dbReference type="ARBA" id="ARBA00023163"/>
    </source>
</evidence>
<keyword evidence="11 12" id="KW-0804">Transcription</keyword>
<keyword evidence="3 12" id="KW-0808">Transferase</keyword>
<dbReference type="PANTHER" id="PTHR30313:SF2">
    <property type="entry name" value="DNA PRIMASE"/>
    <property type="match status" value="1"/>
</dbReference>
<dbReference type="RefSeq" id="WP_078687599.1">
    <property type="nucleotide sequence ID" value="NZ_FNWT01000015.1"/>
</dbReference>
<dbReference type="SUPFAM" id="SSF57783">
    <property type="entry name" value="Zinc beta-ribbon"/>
    <property type="match status" value="1"/>
</dbReference>
<evidence type="ECO:0000256" key="3">
    <source>
        <dbReference type="ARBA" id="ARBA00022679"/>
    </source>
</evidence>
<keyword evidence="1 12" id="KW-0240">DNA-directed RNA polymerase</keyword>
<dbReference type="InterPro" id="IPR034151">
    <property type="entry name" value="TOPRIM_DnaG_bac"/>
</dbReference>
<evidence type="ECO:0000259" key="15">
    <source>
        <dbReference type="PROSITE" id="PS50880"/>
    </source>
</evidence>
<evidence type="ECO:0000256" key="2">
    <source>
        <dbReference type="ARBA" id="ARBA00022515"/>
    </source>
</evidence>
<dbReference type="Pfam" id="PF13155">
    <property type="entry name" value="Toprim_2"/>
    <property type="match status" value="1"/>
</dbReference>
<dbReference type="Pfam" id="PF10410">
    <property type="entry name" value="DnaB_bind"/>
    <property type="match status" value="1"/>
</dbReference>
<comment type="similarity">
    <text evidence="12 13">Belongs to the DnaG primase family.</text>
</comment>
<feature type="domain" description="Toprim" evidence="15">
    <location>
        <begin position="258"/>
        <end position="340"/>
    </location>
</feature>
<evidence type="ECO:0000256" key="7">
    <source>
        <dbReference type="ARBA" id="ARBA00022771"/>
    </source>
</evidence>
<dbReference type="InterPro" id="IPR006295">
    <property type="entry name" value="DNA_primase_DnaG"/>
</dbReference>
<comment type="caution">
    <text evidence="16">The sequence shown here is derived from an EMBL/GenBank/DDBJ whole genome shotgun (WGS) entry which is preliminary data.</text>
</comment>